<feature type="compositionally biased region" description="Low complexity" evidence="3">
    <location>
        <begin position="520"/>
        <end position="552"/>
    </location>
</feature>
<evidence type="ECO:0000256" key="2">
    <source>
        <dbReference type="ARBA" id="ARBA00023134"/>
    </source>
</evidence>
<gene>
    <name evidence="5" type="ORF">M0813_16528</name>
</gene>
<dbReference type="EMBL" id="JAOAOG010000090">
    <property type="protein sequence ID" value="KAJ6249848.1"/>
    <property type="molecule type" value="Genomic_DNA"/>
</dbReference>
<dbReference type="PROSITE" id="PS51419">
    <property type="entry name" value="RAB"/>
    <property type="match status" value="1"/>
</dbReference>
<feature type="domain" description="BTB" evidence="4">
    <location>
        <begin position="480"/>
        <end position="587"/>
    </location>
</feature>
<feature type="compositionally biased region" description="Basic and acidic residues" evidence="3">
    <location>
        <begin position="246"/>
        <end position="260"/>
    </location>
</feature>
<evidence type="ECO:0000313" key="6">
    <source>
        <dbReference type="Proteomes" id="UP001150062"/>
    </source>
</evidence>
<dbReference type="SMART" id="SM00225">
    <property type="entry name" value="BTB"/>
    <property type="match status" value="2"/>
</dbReference>
<keyword evidence="1" id="KW-0547">Nucleotide-binding</keyword>
<dbReference type="PRINTS" id="PR00449">
    <property type="entry name" value="RASTRNSFRMNG"/>
</dbReference>
<dbReference type="InterPro" id="IPR011333">
    <property type="entry name" value="SKP1/BTB/POZ_sf"/>
</dbReference>
<dbReference type="Gene3D" id="3.40.50.300">
    <property type="entry name" value="P-loop containing nucleotide triphosphate hydrolases"/>
    <property type="match status" value="1"/>
</dbReference>
<dbReference type="InterPro" id="IPR003578">
    <property type="entry name" value="Small_GTPase_Rho"/>
</dbReference>
<dbReference type="SUPFAM" id="SSF52540">
    <property type="entry name" value="P-loop containing nucleoside triphosphate hydrolases"/>
    <property type="match status" value="1"/>
</dbReference>
<accession>A0ABQ8YZ08</accession>
<dbReference type="Pfam" id="PF00071">
    <property type="entry name" value="Ras"/>
    <property type="match status" value="1"/>
</dbReference>
<sequence>MSKVKCYLVGDIAVGKTCMVMTYRAKTFPNQYIPSTHEFTEDKLVYDEKTILLELWDSCSDKYFNRHRPLWYPHTDIFLICFSLIDHSSLKNADTFWLKEIREYEPDTPFFLIGTKQDLRDDETTLQKLHEKGESPITYEQGMQAANEMGADRYLECSSLKQNNLKQVFHEAIRFIVDPDKTAKSKVGFFNKTNISVLEPVQLSKISKNYSSEIIQLLSIDSKDELEQENPKVYGADIHFYWLKDQSEGESERESERESESESESESDIIISRNDQEESQNSENEKEIKKEKEINKKKEKKIEQEIEKEKQIKKEKEKKKGKGKIEPRRIRHIINTHEIILRGRCPILKKILNRKINTEELERKLGMEYLGDGQYQMKSLRFSTFALYLKFLYCEQLEPLLTIDADDLFELKDLATQFENENLLKICEYLTFRLNNATKREIIKKNDQKINELIENESTKLFKCFESTFNNTKKKRNNFFDLILNIESNKKKKKKILTNKSLLIARTNYFKDLIQKQSSTSSLKSNKNNSKTSSGGSKTSSNNNKNNPNNKNKNSRKLEIDVKTDFDFSLFADLNQFLFTNEVKFKNSQHCLDLLKLSKYVSQNTLIAFCQLALVDLFIPKISNKNLLKLYSDLRPLGFTDLSNLILYFMGLKKNTIRNVKQCRMFLKKSEIDLFENKNYYNTTYIRLQRIFQEYIMKNFGLRKILIDKKYLKKKIKKLKIDD</sequence>
<dbReference type="PANTHER" id="PTHR24072">
    <property type="entry name" value="RHO FAMILY GTPASE"/>
    <property type="match status" value="1"/>
</dbReference>
<organism evidence="5 6">
    <name type="scientific">Anaeramoeba flamelloides</name>
    <dbReference type="NCBI Taxonomy" id="1746091"/>
    <lineage>
        <taxon>Eukaryota</taxon>
        <taxon>Metamonada</taxon>
        <taxon>Anaeramoebidae</taxon>
        <taxon>Anaeramoeba</taxon>
    </lineage>
</organism>
<keyword evidence="2" id="KW-0342">GTP-binding</keyword>
<evidence type="ECO:0000256" key="3">
    <source>
        <dbReference type="SAM" id="MobiDB-lite"/>
    </source>
</evidence>
<dbReference type="InterPro" id="IPR001806">
    <property type="entry name" value="Small_GTPase"/>
</dbReference>
<name>A0ABQ8YZ08_9EUKA</name>
<dbReference type="SMART" id="SM00173">
    <property type="entry name" value="RAS"/>
    <property type="match status" value="1"/>
</dbReference>
<dbReference type="Proteomes" id="UP001150062">
    <property type="component" value="Unassembled WGS sequence"/>
</dbReference>
<evidence type="ECO:0000313" key="5">
    <source>
        <dbReference type="EMBL" id="KAJ6249848.1"/>
    </source>
</evidence>
<dbReference type="SMART" id="SM00174">
    <property type="entry name" value="RHO"/>
    <property type="match status" value="1"/>
</dbReference>
<keyword evidence="6" id="KW-1185">Reference proteome</keyword>
<dbReference type="Gene3D" id="3.30.710.10">
    <property type="entry name" value="Potassium Channel Kv1.1, Chain A"/>
    <property type="match status" value="2"/>
</dbReference>
<feature type="region of interest" description="Disordered" evidence="3">
    <location>
        <begin position="520"/>
        <end position="556"/>
    </location>
</feature>
<dbReference type="InterPro" id="IPR000210">
    <property type="entry name" value="BTB/POZ_dom"/>
</dbReference>
<comment type="caution">
    <text evidence="5">The sequence shown here is derived from an EMBL/GenBank/DDBJ whole genome shotgun (WGS) entry which is preliminary data.</text>
</comment>
<evidence type="ECO:0000259" key="4">
    <source>
        <dbReference type="PROSITE" id="PS50097"/>
    </source>
</evidence>
<proteinExistence type="predicted"/>
<protein>
    <recommendedName>
        <fullName evidence="4">BTB domain-containing protein</fullName>
    </recommendedName>
</protein>
<dbReference type="SMART" id="SM00175">
    <property type="entry name" value="RAB"/>
    <property type="match status" value="1"/>
</dbReference>
<dbReference type="CDD" id="cd00157">
    <property type="entry name" value="Rho"/>
    <property type="match status" value="1"/>
</dbReference>
<dbReference type="NCBIfam" id="TIGR00231">
    <property type="entry name" value="small_GTP"/>
    <property type="match status" value="1"/>
</dbReference>
<dbReference type="SUPFAM" id="SSF54695">
    <property type="entry name" value="POZ domain"/>
    <property type="match status" value="1"/>
</dbReference>
<reference evidence="5" key="1">
    <citation type="submission" date="2022-08" db="EMBL/GenBank/DDBJ databases">
        <title>Novel sulfate-reducing endosymbionts in the free-living metamonad Anaeramoeba.</title>
        <authorList>
            <person name="Jerlstrom-Hultqvist J."/>
            <person name="Cepicka I."/>
            <person name="Gallot-Lavallee L."/>
            <person name="Salas-Leiva D."/>
            <person name="Curtis B.A."/>
            <person name="Zahonova K."/>
            <person name="Pipaliya S."/>
            <person name="Dacks J."/>
            <person name="Roger A.J."/>
        </authorList>
    </citation>
    <scope>NUCLEOTIDE SEQUENCE</scope>
    <source>
        <strain evidence="5">Schooner1</strain>
    </source>
</reference>
<dbReference type="PROSITE" id="PS51421">
    <property type="entry name" value="RAS"/>
    <property type="match status" value="1"/>
</dbReference>
<dbReference type="PROSITE" id="PS50097">
    <property type="entry name" value="BTB"/>
    <property type="match status" value="1"/>
</dbReference>
<dbReference type="InterPro" id="IPR027417">
    <property type="entry name" value="P-loop_NTPase"/>
</dbReference>
<dbReference type="PROSITE" id="PS51420">
    <property type="entry name" value="RHO"/>
    <property type="match status" value="1"/>
</dbReference>
<evidence type="ECO:0000256" key="1">
    <source>
        <dbReference type="ARBA" id="ARBA00022741"/>
    </source>
</evidence>
<dbReference type="InterPro" id="IPR005225">
    <property type="entry name" value="Small_GTP-bd"/>
</dbReference>
<feature type="region of interest" description="Disordered" evidence="3">
    <location>
        <begin position="246"/>
        <end position="291"/>
    </location>
</feature>